<feature type="chain" id="PRO_5038517388" description="Secreted protein" evidence="1">
    <location>
        <begin position="24"/>
        <end position="258"/>
    </location>
</feature>
<dbReference type="OrthoDB" id="5194705at2"/>
<organism evidence="2 3">
    <name type="scientific">Microbacterium paludicola</name>
    <dbReference type="NCBI Taxonomy" id="300019"/>
    <lineage>
        <taxon>Bacteria</taxon>
        <taxon>Bacillati</taxon>
        <taxon>Actinomycetota</taxon>
        <taxon>Actinomycetes</taxon>
        <taxon>Micrococcales</taxon>
        <taxon>Microbacteriaceae</taxon>
        <taxon>Microbacterium</taxon>
    </lineage>
</organism>
<keyword evidence="1" id="KW-0732">Signal</keyword>
<evidence type="ECO:0000313" key="3">
    <source>
        <dbReference type="Proteomes" id="UP000298358"/>
    </source>
</evidence>
<dbReference type="EMBL" id="SPQB01000001">
    <property type="protein sequence ID" value="TFU34685.1"/>
    <property type="molecule type" value="Genomic_DNA"/>
</dbReference>
<name>A0A4Y9G0X2_9MICO</name>
<protein>
    <recommendedName>
        <fullName evidence="4">Secreted protein</fullName>
    </recommendedName>
</protein>
<dbReference type="RefSeq" id="WP_135112200.1">
    <property type="nucleotide sequence ID" value="NZ_JADGLL010000001.1"/>
</dbReference>
<evidence type="ECO:0000256" key="1">
    <source>
        <dbReference type="SAM" id="SignalP"/>
    </source>
</evidence>
<gene>
    <name evidence="2" type="ORF">E4U02_00860</name>
</gene>
<feature type="signal peptide" evidence="1">
    <location>
        <begin position="1"/>
        <end position="23"/>
    </location>
</feature>
<accession>A0A4Y9G0X2</accession>
<keyword evidence="3" id="KW-1185">Reference proteome</keyword>
<dbReference type="PROSITE" id="PS51257">
    <property type="entry name" value="PROKAR_LIPOPROTEIN"/>
    <property type="match status" value="1"/>
</dbReference>
<evidence type="ECO:0008006" key="4">
    <source>
        <dbReference type="Google" id="ProtNLM"/>
    </source>
</evidence>
<dbReference type="AlphaFoldDB" id="A0A4Y9G0X2"/>
<proteinExistence type="predicted"/>
<reference evidence="2 3" key="1">
    <citation type="submission" date="2019-03" db="EMBL/GenBank/DDBJ databases">
        <title>Diversity of the mouse oral microbiome.</title>
        <authorList>
            <person name="Joseph S."/>
            <person name="Aduse-Opoku J."/>
            <person name="Curtis M."/>
            <person name="Wade W."/>
            <person name="Hashim A."/>
        </authorList>
    </citation>
    <scope>NUCLEOTIDE SEQUENCE [LARGE SCALE GENOMIC DNA]</scope>
    <source>
        <strain evidence="2 3">P1012</strain>
    </source>
</reference>
<evidence type="ECO:0000313" key="2">
    <source>
        <dbReference type="EMBL" id="TFU34685.1"/>
    </source>
</evidence>
<dbReference type="Proteomes" id="UP000298358">
    <property type="component" value="Unassembled WGS sequence"/>
</dbReference>
<comment type="caution">
    <text evidence="2">The sequence shown here is derived from an EMBL/GenBank/DDBJ whole genome shotgun (WGS) entry which is preliminary data.</text>
</comment>
<sequence>MRTSRAYALLAVVVLSGAASGCASPSVAGSPGGAASGVSSPYMCGGAPIDSAAYREARSADELSPEPAALVAGATDDLGDPVTVDDLASWSIVSESSARVTLIRPLAEPADLHGNGELHDHELFTATTELGDIPSYGQLSSCALSLDPAPLTGALVQRDLAALPSPDDTTIALLVTEGACNSGRDAAGRIELISLEETDASVTVRIGIRPEGGPQTCPSNPTTPFTIELAERLGDRVLLDGSLVSPRPLTDGHAISFD</sequence>